<dbReference type="InterPro" id="IPR052707">
    <property type="entry name" value="OsmC_Ohr_Peroxiredoxin"/>
</dbReference>
<reference evidence="2" key="1">
    <citation type="journal article" date="2019" name="Int. J. Syst. Evol. Microbiol.">
        <title>The Global Catalogue of Microorganisms (GCM) 10K type strain sequencing project: providing services to taxonomists for standard genome sequencing and annotation.</title>
        <authorList>
            <consortium name="The Broad Institute Genomics Platform"/>
            <consortium name="The Broad Institute Genome Sequencing Center for Infectious Disease"/>
            <person name="Wu L."/>
            <person name="Ma J."/>
        </authorList>
    </citation>
    <scope>NUCLEOTIDE SEQUENCE [LARGE SCALE GENOMIC DNA]</scope>
    <source>
        <strain evidence="2">JCM 3106</strain>
    </source>
</reference>
<comment type="caution">
    <text evidence="1">The sequence shown here is derived from an EMBL/GenBank/DDBJ whole genome shotgun (WGS) entry which is preliminary data.</text>
</comment>
<dbReference type="SUPFAM" id="SSF82784">
    <property type="entry name" value="OsmC-like"/>
    <property type="match status" value="1"/>
</dbReference>
<dbReference type="InterPro" id="IPR015946">
    <property type="entry name" value="KH_dom-like_a/b"/>
</dbReference>
<protein>
    <submittedName>
        <fullName evidence="1">OsmC family protein</fullName>
    </submittedName>
</protein>
<keyword evidence="2" id="KW-1185">Reference proteome</keyword>
<dbReference type="InterPro" id="IPR003718">
    <property type="entry name" value="OsmC/Ohr_fam"/>
</dbReference>
<gene>
    <name evidence="1" type="ORF">GCM10017559_77710</name>
</gene>
<dbReference type="Pfam" id="PF02566">
    <property type="entry name" value="OsmC"/>
    <property type="match status" value="1"/>
</dbReference>
<organism evidence="1 2">
    <name type="scientific">Streptosporangium longisporum</name>
    <dbReference type="NCBI Taxonomy" id="46187"/>
    <lineage>
        <taxon>Bacteria</taxon>
        <taxon>Bacillati</taxon>
        <taxon>Actinomycetota</taxon>
        <taxon>Actinomycetes</taxon>
        <taxon>Streptosporangiales</taxon>
        <taxon>Streptosporangiaceae</taxon>
        <taxon>Streptosporangium</taxon>
    </lineage>
</organism>
<evidence type="ECO:0000313" key="2">
    <source>
        <dbReference type="Proteomes" id="UP001499930"/>
    </source>
</evidence>
<dbReference type="Gene3D" id="3.30.300.20">
    <property type="match status" value="1"/>
</dbReference>
<dbReference type="PANTHER" id="PTHR42830">
    <property type="entry name" value="OSMOTICALLY INDUCIBLE FAMILY PROTEIN"/>
    <property type="match status" value="1"/>
</dbReference>
<dbReference type="InterPro" id="IPR036102">
    <property type="entry name" value="OsmC/Ohrsf"/>
</dbReference>
<dbReference type="EMBL" id="BAAAWD010000028">
    <property type="protein sequence ID" value="GAA3038158.1"/>
    <property type="molecule type" value="Genomic_DNA"/>
</dbReference>
<accession>A0ABP6LG32</accession>
<dbReference type="PANTHER" id="PTHR42830:SF2">
    <property type="entry name" value="OSMC_OHR FAMILY PROTEIN"/>
    <property type="match status" value="1"/>
</dbReference>
<dbReference type="RefSeq" id="WP_344906383.1">
    <property type="nucleotide sequence ID" value="NZ_BAAAWD010000028.1"/>
</dbReference>
<sequence>MTTTHTYDVTVEWTGNLGPGTEDYRSFSRDHEILAAGKVPIAASSDPAFRGDPARWSPEDLLVASVAQCHMLWYLHLCAVGGVTVVEYEDRAHGVMTMDESGGGGQITEVVLRPEVTVADPSMTEKARALHGEVHALCFIARSVNFPITHLPSIRVRGA</sequence>
<name>A0ABP6LG32_9ACTN</name>
<dbReference type="Proteomes" id="UP001499930">
    <property type="component" value="Unassembled WGS sequence"/>
</dbReference>
<evidence type="ECO:0000313" key="1">
    <source>
        <dbReference type="EMBL" id="GAA3038158.1"/>
    </source>
</evidence>
<proteinExistence type="predicted"/>